<keyword evidence="1" id="KW-0472">Membrane</keyword>
<evidence type="ECO:0000259" key="2">
    <source>
        <dbReference type="Pfam" id="PF22599"/>
    </source>
</evidence>
<dbReference type="InterPro" id="IPR054384">
    <property type="entry name" value="SecDF_P1_head"/>
</dbReference>
<gene>
    <name evidence="3" type="ORF">BG844_28970</name>
</gene>
<evidence type="ECO:0000256" key="1">
    <source>
        <dbReference type="SAM" id="Phobius"/>
    </source>
</evidence>
<dbReference type="AlphaFoldDB" id="A0A1K0FDV0"/>
<keyword evidence="4" id="KW-1185">Reference proteome</keyword>
<proteinExistence type="predicted"/>
<sequence>MDHPDSELMSSARRALADSASLAPVVPPGFLHMVEHRGRQSRRRRTSLAAICAVGVAATAAFAVTAESAPPSHVSAAPNAAPAPGSPVVFAAVEQVRRRQGTCASGWLPGSDGCFRLAPNSLRVDSPRNVELVIDPTTNEKVVRLTMSDSDTVRFDEITAALEPHQGMLAIIVDDQVVSAPIIMGHITGPTVEILPTEVKGGEELFHRIK</sequence>
<evidence type="ECO:0000313" key="4">
    <source>
        <dbReference type="Proteomes" id="UP000182486"/>
    </source>
</evidence>
<protein>
    <recommendedName>
        <fullName evidence="2">SecDF P1 head subdomain domain-containing protein</fullName>
    </recommendedName>
</protein>
<keyword evidence="1" id="KW-1133">Transmembrane helix</keyword>
<feature type="transmembrane region" description="Helical" evidence="1">
    <location>
        <begin position="47"/>
        <end position="66"/>
    </location>
</feature>
<reference evidence="3 4" key="1">
    <citation type="submission" date="2016-09" db="EMBL/GenBank/DDBJ databases">
        <title>Couchioplanes caeruleus draft genome sequence.</title>
        <authorList>
            <person name="Sheehan J."/>
            <person name="Caffrey P."/>
        </authorList>
    </citation>
    <scope>NUCLEOTIDE SEQUENCE [LARGE SCALE GENOMIC DNA]</scope>
    <source>
        <strain evidence="3 4">DSM 43634</strain>
    </source>
</reference>
<feature type="domain" description="SecDF P1 head subdomain" evidence="2">
    <location>
        <begin position="129"/>
        <end position="194"/>
    </location>
</feature>
<dbReference type="Proteomes" id="UP000182486">
    <property type="component" value="Unassembled WGS sequence"/>
</dbReference>
<dbReference type="Pfam" id="PF22599">
    <property type="entry name" value="SecDF_P1_head"/>
    <property type="match status" value="1"/>
</dbReference>
<dbReference type="Gene3D" id="3.30.1360.200">
    <property type="match status" value="1"/>
</dbReference>
<organism evidence="3 4">
    <name type="scientific">Couchioplanes caeruleus subsp. caeruleus</name>
    <dbReference type="NCBI Taxonomy" id="56427"/>
    <lineage>
        <taxon>Bacteria</taxon>
        <taxon>Bacillati</taxon>
        <taxon>Actinomycetota</taxon>
        <taxon>Actinomycetes</taxon>
        <taxon>Micromonosporales</taxon>
        <taxon>Micromonosporaceae</taxon>
        <taxon>Couchioplanes</taxon>
    </lineage>
</organism>
<name>A0A1K0FDV0_9ACTN</name>
<dbReference type="EMBL" id="MEIA01000441">
    <property type="protein sequence ID" value="OJF11015.1"/>
    <property type="molecule type" value="Genomic_DNA"/>
</dbReference>
<comment type="caution">
    <text evidence="3">The sequence shown here is derived from an EMBL/GenBank/DDBJ whole genome shotgun (WGS) entry which is preliminary data.</text>
</comment>
<evidence type="ECO:0000313" key="3">
    <source>
        <dbReference type="EMBL" id="OJF11015.1"/>
    </source>
</evidence>
<accession>A0A1K0FDV0</accession>
<keyword evidence="1" id="KW-0812">Transmembrane</keyword>